<protein>
    <submittedName>
        <fullName evidence="1">Uncharacterized protein</fullName>
    </submittedName>
</protein>
<feature type="non-terminal residue" evidence="1">
    <location>
        <position position="1"/>
    </location>
</feature>
<reference evidence="1" key="1">
    <citation type="journal article" date="2014" name="Front. Microbiol.">
        <title>High frequency of phylogenetically diverse reductive dehalogenase-homologous genes in deep subseafloor sedimentary metagenomes.</title>
        <authorList>
            <person name="Kawai M."/>
            <person name="Futagami T."/>
            <person name="Toyoda A."/>
            <person name="Takaki Y."/>
            <person name="Nishi S."/>
            <person name="Hori S."/>
            <person name="Arai W."/>
            <person name="Tsubouchi T."/>
            <person name="Morono Y."/>
            <person name="Uchiyama I."/>
            <person name="Ito T."/>
            <person name="Fujiyama A."/>
            <person name="Inagaki F."/>
            <person name="Takami H."/>
        </authorList>
    </citation>
    <scope>NUCLEOTIDE SEQUENCE</scope>
    <source>
        <strain evidence="1">Expedition CK06-06</strain>
    </source>
</reference>
<name>X1U137_9ZZZZ</name>
<gene>
    <name evidence="1" type="ORF">S12H4_29428</name>
</gene>
<accession>X1U137</accession>
<proteinExistence type="predicted"/>
<dbReference type="AlphaFoldDB" id="X1U137"/>
<organism evidence="1">
    <name type="scientific">marine sediment metagenome</name>
    <dbReference type="NCBI Taxonomy" id="412755"/>
    <lineage>
        <taxon>unclassified sequences</taxon>
        <taxon>metagenomes</taxon>
        <taxon>ecological metagenomes</taxon>
    </lineage>
</organism>
<comment type="caution">
    <text evidence="1">The sequence shown here is derived from an EMBL/GenBank/DDBJ whole genome shotgun (WGS) entry which is preliminary data.</text>
</comment>
<dbReference type="EMBL" id="BARW01016974">
    <property type="protein sequence ID" value="GAI97346.1"/>
    <property type="molecule type" value="Genomic_DNA"/>
</dbReference>
<sequence>ALGIFDRFGVPLAWHRFALKLYLHHLMFIPFLATKELVEGEAVDQEYTTGDAIHYYLHDTVWIAQTFTPAITGKLTKLNIKMFRNYEEGEFVIQINTTNENGYPTDTILCSKDFNSEPIAEEEPGEWYEYAFDPLPSLTKEVVYAIIMHGKPGGTNPRIYWREDSTAPQYFRGCAYRSTTSGSSWTRNLYNDCMFQTFMLVPGEKVTYGTLHVRHPAIKSFTQKRNGLIVRAEDNLSSLEGQYLTGQVGLDVEQGDEIMATTLPDITYTYLV</sequence>
<evidence type="ECO:0000313" key="1">
    <source>
        <dbReference type="EMBL" id="GAI97346.1"/>
    </source>
</evidence>